<evidence type="ECO:0000313" key="6">
    <source>
        <dbReference type="EMBL" id="KKB12308.1"/>
    </source>
</evidence>
<sequence length="183" mass="20763">MQFVFDSLISIVGVAVVAQYSWSLRAHFASKSVPGGTILISVMVVVTTLAFLYFQWSGEQPLLAALAGLLVMLAGLALFWAAIFASREARLRLAFDAENPDSLVMEGPYQYLRHPFYTSYLIFWAGWAVAIWSAWTLPFLAFILLVYTLAARGEERKFSNSPLGPQYEEYRRRTGFFWPRMRA</sequence>
<keyword evidence="4 5" id="KW-0472">Membrane</keyword>
<dbReference type="PANTHER" id="PTHR43847">
    <property type="entry name" value="BLL3993 PROTEIN"/>
    <property type="match status" value="1"/>
</dbReference>
<dbReference type="EMBL" id="JZEX01000086">
    <property type="protein sequence ID" value="KKB12308.1"/>
    <property type="molecule type" value="Genomic_DNA"/>
</dbReference>
<dbReference type="STRING" id="443610.VE25_08025"/>
<name>A0A0F5FU02_9HYPH</name>
<organism evidence="6 7">
    <name type="scientific">Devosia geojensis</name>
    <dbReference type="NCBI Taxonomy" id="443610"/>
    <lineage>
        <taxon>Bacteria</taxon>
        <taxon>Pseudomonadati</taxon>
        <taxon>Pseudomonadota</taxon>
        <taxon>Alphaproteobacteria</taxon>
        <taxon>Hyphomicrobiales</taxon>
        <taxon>Devosiaceae</taxon>
        <taxon>Devosia</taxon>
    </lineage>
</organism>
<accession>A0A0F5FU02</accession>
<evidence type="ECO:0000256" key="5">
    <source>
        <dbReference type="SAM" id="Phobius"/>
    </source>
</evidence>
<dbReference type="OrthoDB" id="9789029at2"/>
<feature type="transmembrane region" description="Helical" evidence="5">
    <location>
        <begin position="33"/>
        <end position="54"/>
    </location>
</feature>
<dbReference type="AlphaFoldDB" id="A0A0F5FU02"/>
<dbReference type="GO" id="GO:0012505">
    <property type="term" value="C:endomembrane system"/>
    <property type="evidence" value="ECO:0007669"/>
    <property type="project" value="UniProtKB-SubCell"/>
</dbReference>
<dbReference type="PANTHER" id="PTHR43847:SF1">
    <property type="entry name" value="BLL3993 PROTEIN"/>
    <property type="match status" value="1"/>
</dbReference>
<dbReference type="PROSITE" id="PS50244">
    <property type="entry name" value="S5A_REDUCTASE"/>
    <property type="match status" value="1"/>
</dbReference>
<keyword evidence="2 5" id="KW-0812">Transmembrane</keyword>
<evidence type="ECO:0000256" key="3">
    <source>
        <dbReference type="ARBA" id="ARBA00022989"/>
    </source>
</evidence>
<dbReference type="PATRIC" id="fig|443610.3.peg.4175"/>
<evidence type="ECO:0000256" key="2">
    <source>
        <dbReference type="ARBA" id="ARBA00022692"/>
    </source>
</evidence>
<feature type="transmembrane region" description="Helical" evidence="5">
    <location>
        <begin position="121"/>
        <end position="150"/>
    </location>
</feature>
<keyword evidence="6" id="KW-0489">Methyltransferase</keyword>
<feature type="transmembrane region" description="Helical" evidence="5">
    <location>
        <begin position="61"/>
        <end position="83"/>
    </location>
</feature>
<keyword evidence="3 5" id="KW-1133">Transmembrane helix</keyword>
<evidence type="ECO:0000256" key="1">
    <source>
        <dbReference type="ARBA" id="ARBA00004127"/>
    </source>
</evidence>
<keyword evidence="7" id="KW-1185">Reference proteome</keyword>
<comment type="caution">
    <text evidence="6">The sequence shown here is derived from an EMBL/GenBank/DDBJ whole genome shotgun (WGS) entry which is preliminary data.</text>
</comment>
<dbReference type="Gene3D" id="1.20.120.1630">
    <property type="match status" value="1"/>
</dbReference>
<proteinExistence type="predicted"/>
<dbReference type="Proteomes" id="UP000033632">
    <property type="component" value="Unassembled WGS sequence"/>
</dbReference>
<dbReference type="Pfam" id="PF04191">
    <property type="entry name" value="PEMT"/>
    <property type="match status" value="1"/>
</dbReference>
<gene>
    <name evidence="6" type="ORF">VE25_08025</name>
</gene>
<dbReference type="GO" id="GO:0032259">
    <property type="term" value="P:methylation"/>
    <property type="evidence" value="ECO:0007669"/>
    <property type="project" value="UniProtKB-KW"/>
</dbReference>
<dbReference type="InterPro" id="IPR007318">
    <property type="entry name" value="Phopholipid_MeTrfase"/>
</dbReference>
<evidence type="ECO:0000313" key="7">
    <source>
        <dbReference type="Proteomes" id="UP000033632"/>
    </source>
</evidence>
<reference evidence="6 7" key="1">
    <citation type="submission" date="2015-03" db="EMBL/GenBank/DDBJ databases">
        <authorList>
            <person name="Hassan Y.I."/>
            <person name="Lepp D."/>
            <person name="Li X.-Z."/>
            <person name="Zhou T."/>
        </authorList>
    </citation>
    <scope>NUCLEOTIDE SEQUENCE [LARGE SCALE GENOMIC DNA]</scope>
    <source>
        <strain evidence="6 7">BD-c194</strain>
    </source>
</reference>
<dbReference type="InterPro" id="IPR052527">
    <property type="entry name" value="Metal_cation-efflux_comp"/>
</dbReference>
<dbReference type="RefSeq" id="WP_046108092.1">
    <property type="nucleotide sequence ID" value="NZ_JZEX01000086.1"/>
</dbReference>
<protein>
    <submittedName>
        <fullName evidence="6">S-isoprenylcysteine methyltransferase</fullName>
    </submittedName>
</protein>
<evidence type="ECO:0000256" key="4">
    <source>
        <dbReference type="ARBA" id="ARBA00023136"/>
    </source>
</evidence>
<keyword evidence="6" id="KW-0808">Transferase</keyword>
<dbReference type="GO" id="GO:0008168">
    <property type="term" value="F:methyltransferase activity"/>
    <property type="evidence" value="ECO:0007669"/>
    <property type="project" value="UniProtKB-KW"/>
</dbReference>
<comment type="subcellular location">
    <subcellularLocation>
        <location evidence="1">Endomembrane system</location>
        <topology evidence="1">Multi-pass membrane protein</topology>
    </subcellularLocation>
</comment>